<dbReference type="CDD" id="cd03428">
    <property type="entry name" value="NUDIX_Ap4A_Nudt2"/>
    <property type="match status" value="1"/>
</dbReference>
<accession>A0A410FVU1</accession>
<reference evidence="9" key="1">
    <citation type="submission" date="2018-12" db="EMBL/GenBank/DDBJ databases">
        <title>Complete genome sequence of an uncultured bacterium of the candidate phylum Bipolaricaulota.</title>
        <authorList>
            <person name="Kadnikov V.V."/>
            <person name="Mardanov A.V."/>
            <person name="Beletsky A.V."/>
            <person name="Frank Y.A."/>
            <person name="Karnachuk O.V."/>
            <person name="Ravin N.V."/>
        </authorList>
    </citation>
    <scope>NUCLEOTIDE SEQUENCE [LARGE SCALE GENOMIC DNA]</scope>
</reference>
<dbReference type="GO" id="GO:0006167">
    <property type="term" value="P:AMP biosynthetic process"/>
    <property type="evidence" value="ECO:0007669"/>
    <property type="project" value="TreeGrafter"/>
</dbReference>
<dbReference type="AlphaFoldDB" id="A0A410FVU1"/>
<evidence type="ECO:0000313" key="9">
    <source>
        <dbReference type="Proteomes" id="UP000287233"/>
    </source>
</evidence>
<dbReference type="PANTHER" id="PTHR21340:SF0">
    <property type="entry name" value="BIS(5'-NUCLEOSYL)-TETRAPHOSPHATASE [ASYMMETRICAL]"/>
    <property type="match status" value="1"/>
</dbReference>
<dbReference type="PROSITE" id="PS00893">
    <property type="entry name" value="NUDIX_BOX"/>
    <property type="match status" value="1"/>
</dbReference>
<dbReference type="InterPro" id="IPR003565">
    <property type="entry name" value="Tetra_PHTase"/>
</dbReference>
<keyword evidence="4 6" id="KW-0378">Hydrolase</keyword>
<organism evidence="8 9">
    <name type="scientific">Bipolaricaulis sibiricus</name>
    <dbReference type="NCBI Taxonomy" id="2501609"/>
    <lineage>
        <taxon>Bacteria</taxon>
        <taxon>Candidatus Bipolaricaulota</taxon>
        <taxon>Candidatus Bipolaricaulia</taxon>
        <taxon>Candidatus Bipolaricaulales</taxon>
        <taxon>Candidatus Bipolaricaulaceae</taxon>
        <taxon>Candidatus Bipolaricaulis</taxon>
    </lineage>
</organism>
<dbReference type="InterPro" id="IPR020476">
    <property type="entry name" value="Nudix_hydrolase"/>
</dbReference>
<dbReference type="PRINTS" id="PR00502">
    <property type="entry name" value="NUDIXFAMILY"/>
</dbReference>
<comment type="similarity">
    <text evidence="1 6">Belongs to the Nudix hydrolase family.</text>
</comment>
<sequence length="145" mass="16437">MPDERASGMILYRDHGQLREYLLIKNRVGGHWGFPKGRLEPGEDEMRAALREVAEEVGIAHPQVVPGFLERLSYRFVRNRALVQKEVILFLAATNEEGTPEGHEIEAQAWLPLPEALARLSYPEQRSALSRADAFLQAQHPRSGR</sequence>
<dbReference type="PANTHER" id="PTHR21340">
    <property type="entry name" value="DIADENOSINE 5,5-P1,P4-TETRAPHOSPHATE PYROPHOSPHOHYDROLASE MUTT"/>
    <property type="match status" value="1"/>
</dbReference>
<evidence type="ECO:0000256" key="2">
    <source>
        <dbReference type="ARBA" id="ARBA00018911"/>
    </source>
</evidence>
<dbReference type="GO" id="GO:0006754">
    <property type="term" value="P:ATP biosynthetic process"/>
    <property type="evidence" value="ECO:0007669"/>
    <property type="project" value="TreeGrafter"/>
</dbReference>
<dbReference type="GO" id="GO:0000166">
    <property type="term" value="F:nucleotide binding"/>
    <property type="evidence" value="ECO:0007669"/>
    <property type="project" value="UniProtKB-KW"/>
</dbReference>
<gene>
    <name evidence="8" type="ORF">BIP78_1315</name>
</gene>
<protein>
    <recommendedName>
        <fullName evidence="2">Bis(5'-nucleosyl)-tetraphosphatase [asymmetrical]</fullName>
    </recommendedName>
    <alternativeName>
        <fullName evidence="5">Diadenosine 5',5'''-P1,P4-tetraphosphate asymmetrical hydrolase</fullName>
    </alternativeName>
</protein>
<evidence type="ECO:0000259" key="7">
    <source>
        <dbReference type="PROSITE" id="PS51462"/>
    </source>
</evidence>
<feature type="domain" description="Nudix hydrolase" evidence="7">
    <location>
        <begin position="2"/>
        <end position="133"/>
    </location>
</feature>
<dbReference type="Proteomes" id="UP000287233">
    <property type="component" value="Chromosome"/>
</dbReference>
<evidence type="ECO:0000256" key="1">
    <source>
        <dbReference type="ARBA" id="ARBA00005582"/>
    </source>
</evidence>
<dbReference type="Gene3D" id="3.90.79.10">
    <property type="entry name" value="Nucleoside Triphosphate Pyrophosphohydrolase"/>
    <property type="match status" value="1"/>
</dbReference>
<keyword evidence="3" id="KW-0547">Nucleotide-binding</keyword>
<dbReference type="SUPFAM" id="SSF55811">
    <property type="entry name" value="Nudix"/>
    <property type="match status" value="1"/>
</dbReference>
<evidence type="ECO:0000256" key="6">
    <source>
        <dbReference type="RuleBase" id="RU003476"/>
    </source>
</evidence>
<dbReference type="EMBL" id="CP034928">
    <property type="protein sequence ID" value="QAA77081.1"/>
    <property type="molecule type" value="Genomic_DNA"/>
</dbReference>
<dbReference type="InterPro" id="IPR020084">
    <property type="entry name" value="NUDIX_hydrolase_CS"/>
</dbReference>
<dbReference type="InterPro" id="IPR015797">
    <property type="entry name" value="NUDIX_hydrolase-like_dom_sf"/>
</dbReference>
<evidence type="ECO:0000256" key="3">
    <source>
        <dbReference type="ARBA" id="ARBA00022741"/>
    </source>
</evidence>
<evidence type="ECO:0000313" key="8">
    <source>
        <dbReference type="EMBL" id="QAA77081.1"/>
    </source>
</evidence>
<dbReference type="InterPro" id="IPR051325">
    <property type="entry name" value="Nudix_hydrolase_domain"/>
</dbReference>
<dbReference type="PROSITE" id="PS51462">
    <property type="entry name" value="NUDIX"/>
    <property type="match status" value="1"/>
</dbReference>
<evidence type="ECO:0000256" key="4">
    <source>
        <dbReference type="ARBA" id="ARBA00022801"/>
    </source>
</evidence>
<proteinExistence type="inferred from homology"/>
<dbReference type="GO" id="GO:0004081">
    <property type="term" value="F:bis(5'-nucleosyl)-tetraphosphatase (asymmetrical) activity"/>
    <property type="evidence" value="ECO:0007669"/>
    <property type="project" value="TreeGrafter"/>
</dbReference>
<evidence type="ECO:0000256" key="5">
    <source>
        <dbReference type="ARBA" id="ARBA00032644"/>
    </source>
</evidence>
<dbReference type="KEGG" id="bih:BIP78_1315"/>
<dbReference type="InterPro" id="IPR000086">
    <property type="entry name" value="NUDIX_hydrolase_dom"/>
</dbReference>
<name>A0A410FVU1_BIPS1</name>
<dbReference type="Pfam" id="PF00293">
    <property type="entry name" value="NUDIX"/>
    <property type="match status" value="1"/>
</dbReference>